<gene>
    <name evidence="2" type="ORF">PCAR00345_LOCUS30558</name>
</gene>
<evidence type="ECO:0000313" key="2">
    <source>
        <dbReference type="EMBL" id="CAE0777919.1"/>
    </source>
</evidence>
<dbReference type="Pfam" id="PF04832">
    <property type="entry name" value="SOUL"/>
    <property type="match status" value="1"/>
</dbReference>
<protein>
    <submittedName>
        <fullName evidence="2">Uncharacterized protein</fullName>
    </submittedName>
</protein>
<dbReference type="PANTHER" id="PTHR11220">
    <property type="entry name" value="HEME-BINDING PROTEIN-RELATED"/>
    <property type="match status" value="1"/>
</dbReference>
<dbReference type="SUPFAM" id="SSF55136">
    <property type="entry name" value="Probable bacterial effector-binding domain"/>
    <property type="match status" value="1"/>
</dbReference>
<dbReference type="InterPro" id="IPR011256">
    <property type="entry name" value="Reg_factor_effector_dom_sf"/>
</dbReference>
<dbReference type="PANTHER" id="PTHR11220:SF58">
    <property type="entry name" value="SOUL HEME-BINDING FAMILY PROTEIN"/>
    <property type="match status" value="1"/>
</dbReference>
<dbReference type="EMBL" id="HBIZ01047738">
    <property type="protein sequence ID" value="CAE0777919.1"/>
    <property type="molecule type" value="Transcribed_RNA"/>
</dbReference>
<comment type="similarity">
    <text evidence="1">Belongs to the HEBP family.</text>
</comment>
<dbReference type="AlphaFoldDB" id="A0A7S4BV07"/>
<accession>A0A7S4BV07</accession>
<name>A0A7S4BV07_CHRCT</name>
<reference evidence="2" key="1">
    <citation type="submission" date="2021-01" db="EMBL/GenBank/DDBJ databases">
        <authorList>
            <person name="Corre E."/>
            <person name="Pelletier E."/>
            <person name="Niang G."/>
            <person name="Scheremetjew M."/>
            <person name="Finn R."/>
            <person name="Kale V."/>
            <person name="Holt S."/>
            <person name="Cochrane G."/>
            <person name="Meng A."/>
            <person name="Brown T."/>
            <person name="Cohen L."/>
        </authorList>
    </citation>
    <scope>NUCLEOTIDE SEQUENCE</scope>
    <source>
        <strain evidence="2">CCMP645</strain>
    </source>
</reference>
<dbReference type="Gene3D" id="3.20.80.10">
    <property type="entry name" value="Regulatory factor, effector binding domain"/>
    <property type="match status" value="1"/>
</dbReference>
<proteinExistence type="inferred from homology"/>
<evidence type="ECO:0000256" key="1">
    <source>
        <dbReference type="ARBA" id="ARBA00009817"/>
    </source>
</evidence>
<sequence length="228" mass="25177">MGTVFGVISVEMQAYDALQQLSSQAQLRRYKPCVAVETVCEQMHGDSSSEAFRRLAKYIGVFGTPENGGSSAIAMTAPVVNSGMPIAMTAPVTNADGKMAFILPARFQSVADAPSPTNPLVSLRQIESRVMAALTFSGSANEDSVHRRDRTRRTNFKYCDSVIACFWGEPCVVERDTGAFFGVRYWLMNRLGAWVVEPYVVAKVLNHQAVQNQINHVHRWIFTEILAP</sequence>
<dbReference type="InterPro" id="IPR006917">
    <property type="entry name" value="SOUL_heme-bd"/>
</dbReference>
<organism evidence="2">
    <name type="scientific">Chrysotila carterae</name>
    <name type="common">Marine alga</name>
    <name type="synonym">Syracosphaera carterae</name>
    <dbReference type="NCBI Taxonomy" id="13221"/>
    <lineage>
        <taxon>Eukaryota</taxon>
        <taxon>Haptista</taxon>
        <taxon>Haptophyta</taxon>
        <taxon>Prymnesiophyceae</taxon>
        <taxon>Isochrysidales</taxon>
        <taxon>Isochrysidaceae</taxon>
        <taxon>Chrysotila</taxon>
    </lineage>
</organism>